<feature type="modified residue" description="N5-methylglutamine" evidence="5">
    <location>
        <position position="233"/>
    </location>
</feature>
<dbReference type="Proteomes" id="UP000050421">
    <property type="component" value="Unassembled WGS sequence"/>
</dbReference>
<feature type="coiled-coil region" evidence="7">
    <location>
        <begin position="31"/>
        <end position="94"/>
    </location>
</feature>
<dbReference type="SMART" id="SM00937">
    <property type="entry name" value="PCRF"/>
    <property type="match status" value="1"/>
</dbReference>
<evidence type="ECO:0000256" key="2">
    <source>
        <dbReference type="ARBA" id="ARBA00010835"/>
    </source>
</evidence>
<dbReference type="InterPro" id="IPR045853">
    <property type="entry name" value="Pep_chain_release_fac_I_sf"/>
</dbReference>
<dbReference type="EMBL" id="LJXT01000033">
    <property type="protein sequence ID" value="KPQ17175.1"/>
    <property type="molecule type" value="Genomic_DNA"/>
</dbReference>
<gene>
    <name evidence="5 9" type="primary">prfA</name>
    <name evidence="9" type="ORF">HLUCCX10_06770</name>
</gene>
<dbReference type="STRING" id="1305737.GCA_000526355_03069"/>
<dbReference type="PANTHER" id="PTHR43804:SF7">
    <property type="entry name" value="LD18447P"/>
    <property type="match status" value="1"/>
</dbReference>
<evidence type="ECO:0000256" key="7">
    <source>
        <dbReference type="SAM" id="Coils"/>
    </source>
</evidence>
<comment type="subcellular location">
    <subcellularLocation>
        <location evidence="5">Cytoplasm</location>
    </subcellularLocation>
</comment>
<dbReference type="InterPro" id="IPR050057">
    <property type="entry name" value="Prokaryotic/Mito_RF"/>
</dbReference>
<dbReference type="AlphaFoldDB" id="A0A0P7YAI4"/>
<comment type="caution">
    <text evidence="9">The sequence shown here is derived from an EMBL/GenBank/DDBJ whole genome shotgun (WGS) entry which is preliminary data.</text>
</comment>
<evidence type="ECO:0000256" key="5">
    <source>
        <dbReference type="HAMAP-Rule" id="MF_00093"/>
    </source>
</evidence>
<sequence length="358" mass="40583">MLDKLQALKERFEEVGQLIILPESMSDMSKYAKLTKEYKDLEKVVEAYDEYKLILQNIDSSKEILEKEKDPDFREMAKSELDELRERKDSMEEHLKQLLIPKDPNDSKDCILEIRGGTGGDEAAIFAGDLFRMYQRFCEMQGWKLTVLDLTFGSAGGYKEIIATVSGADVYGMLKYESGVHRVQRVPATESQGRVHTSAASVAVLPEMDEVEVHLDMNDIRKDTYCSSGPGGQSVNTTYSAVRLTHNPTGLVVTCQDEKSQIKNFEKALKVLRSRLYEIELAKHNESVGAQRKSMVGSGDRSDKIRTYNYPQSRVTDHRINKTVYNLPEVMDGNIEEFISALRLAENLEKMQNSGLEE</sequence>
<evidence type="ECO:0000313" key="9">
    <source>
        <dbReference type="EMBL" id="KPQ17175.1"/>
    </source>
</evidence>
<proteinExistence type="inferred from homology"/>
<dbReference type="InterPro" id="IPR005139">
    <property type="entry name" value="PCRF"/>
</dbReference>
<dbReference type="Pfam" id="PF03462">
    <property type="entry name" value="PCRF"/>
    <property type="match status" value="1"/>
</dbReference>
<dbReference type="GO" id="GO:0016149">
    <property type="term" value="F:translation release factor activity, codon specific"/>
    <property type="evidence" value="ECO:0007669"/>
    <property type="project" value="UniProtKB-UniRule"/>
</dbReference>
<dbReference type="HAMAP" id="MF_00093">
    <property type="entry name" value="Rel_fac_1"/>
    <property type="match status" value="1"/>
</dbReference>
<dbReference type="PATRIC" id="fig|1305737.6.peg.2020"/>
<evidence type="ECO:0000313" key="10">
    <source>
        <dbReference type="Proteomes" id="UP000050421"/>
    </source>
</evidence>
<comment type="function">
    <text evidence="1 5">Peptide chain release factor 1 directs the termination of translation in response to the peptide chain termination codons UAG and UAA.</text>
</comment>
<keyword evidence="3 5" id="KW-0488">Methylation</keyword>
<keyword evidence="4 5" id="KW-0648">Protein biosynthesis</keyword>
<accession>A0A0P7YAI4</accession>
<evidence type="ECO:0000256" key="1">
    <source>
        <dbReference type="ARBA" id="ARBA00002986"/>
    </source>
</evidence>
<dbReference type="SUPFAM" id="SSF75620">
    <property type="entry name" value="Release factor"/>
    <property type="match status" value="1"/>
</dbReference>
<evidence type="ECO:0000259" key="8">
    <source>
        <dbReference type="SMART" id="SM00937"/>
    </source>
</evidence>
<reference evidence="9 10" key="1">
    <citation type="submission" date="2015-09" db="EMBL/GenBank/DDBJ databases">
        <title>Identification and resolution of microdiversity through metagenomic sequencing of parallel consortia.</title>
        <authorList>
            <person name="Nelson W.C."/>
            <person name="Romine M.F."/>
            <person name="Lindemann S.R."/>
        </authorList>
    </citation>
    <scope>NUCLEOTIDE SEQUENCE [LARGE SCALE GENOMIC DNA]</scope>
    <source>
        <strain evidence="9">HL-49</strain>
    </source>
</reference>
<dbReference type="FunFam" id="3.30.160.20:FF:000004">
    <property type="entry name" value="Peptide chain release factor 1"/>
    <property type="match status" value="1"/>
</dbReference>
<dbReference type="NCBIfam" id="NF001859">
    <property type="entry name" value="PRK00591.1"/>
    <property type="match status" value="1"/>
</dbReference>
<dbReference type="Gene3D" id="6.10.140.1950">
    <property type="match status" value="1"/>
</dbReference>
<comment type="PTM">
    <text evidence="5">Methylated by PrmC. Methylation increases the termination efficiency of RF1.</text>
</comment>
<dbReference type="InterPro" id="IPR000352">
    <property type="entry name" value="Pep_chain_release_fac_I"/>
</dbReference>
<evidence type="ECO:0000256" key="3">
    <source>
        <dbReference type="ARBA" id="ARBA00022481"/>
    </source>
</evidence>
<dbReference type="PANTHER" id="PTHR43804">
    <property type="entry name" value="LD18447P"/>
    <property type="match status" value="1"/>
</dbReference>
<name>A0A0P7YAI4_9BACT</name>
<feature type="domain" description="Peptide chain release factor" evidence="8">
    <location>
        <begin position="63"/>
        <end position="177"/>
    </location>
</feature>
<dbReference type="NCBIfam" id="TIGR00019">
    <property type="entry name" value="prfA"/>
    <property type="match status" value="1"/>
</dbReference>
<keyword evidence="5" id="KW-0963">Cytoplasm</keyword>
<dbReference type="Pfam" id="PF00472">
    <property type="entry name" value="RF-1"/>
    <property type="match status" value="1"/>
</dbReference>
<evidence type="ECO:0000256" key="6">
    <source>
        <dbReference type="NCBIfam" id="TIGR00019"/>
    </source>
</evidence>
<comment type="similarity">
    <text evidence="2 5">Belongs to the prokaryotic/mitochondrial release factor family.</text>
</comment>
<dbReference type="OrthoDB" id="9806673at2"/>
<keyword evidence="7" id="KW-0175">Coiled coil</keyword>
<dbReference type="eggNOG" id="COG0216">
    <property type="taxonomic scope" value="Bacteria"/>
</dbReference>
<dbReference type="GO" id="GO:0005737">
    <property type="term" value="C:cytoplasm"/>
    <property type="evidence" value="ECO:0007669"/>
    <property type="project" value="UniProtKB-SubCell"/>
</dbReference>
<dbReference type="Gene3D" id="3.30.70.1660">
    <property type="match status" value="1"/>
</dbReference>
<dbReference type="Gene3D" id="3.30.160.20">
    <property type="match status" value="1"/>
</dbReference>
<dbReference type="FunFam" id="3.30.70.1660:FF:000002">
    <property type="entry name" value="Peptide chain release factor 1"/>
    <property type="match status" value="1"/>
</dbReference>
<evidence type="ECO:0000256" key="4">
    <source>
        <dbReference type="ARBA" id="ARBA00022917"/>
    </source>
</evidence>
<dbReference type="InterPro" id="IPR004373">
    <property type="entry name" value="RF-1"/>
</dbReference>
<protein>
    <recommendedName>
        <fullName evidence="5 6">Peptide chain release factor 1</fullName>
        <shortName evidence="5">RF-1</shortName>
    </recommendedName>
</protein>
<organism evidence="9 10">
    <name type="scientific">Algoriphagus marincola HL-49</name>
    <dbReference type="NCBI Taxonomy" id="1305737"/>
    <lineage>
        <taxon>Bacteria</taxon>
        <taxon>Pseudomonadati</taxon>
        <taxon>Bacteroidota</taxon>
        <taxon>Cytophagia</taxon>
        <taxon>Cytophagales</taxon>
        <taxon>Cyclobacteriaceae</taxon>
        <taxon>Algoriphagus</taxon>
    </lineage>
</organism>